<feature type="compositionally biased region" description="Basic and acidic residues" evidence="1">
    <location>
        <begin position="85"/>
        <end position="97"/>
    </location>
</feature>
<protein>
    <submittedName>
        <fullName evidence="3">Uncharacterized protein</fullName>
    </submittedName>
</protein>
<gene>
    <name evidence="3" type="ORF">GCM10011581_42260</name>
</gene>
<dbReference type="AlphaFoldDB" id="A0A917K5D4"/>
<evidence type="ECO:0000256" key="1">
    <source>
        <dbReference type="SAM" id="MobiDB-lite"/>
    </source>
</evidence>
<feature type="region of interest" description="Disordered" evidence="1">
    <location>
        <begin position="35"/>
        <end position="56"/>
    </location>
</feature>
<feature type="signal peptide" evidence="2">
    <location>
        <begin position="1"/>
        <end position="28"/>
    </location>
</feature>
<evidence type="ECO:0000256" key="2">
    <source>
        <dbReference type="SAM" id="SignalP"/>
    </source>
</evidence>
<feature type="region of interest" description="Disordered" evidence="1">
    <location>
        <begin position="75"/>
        <end position="103"/>
    </location>
</feature>
<proteinExistence type="predicted"/>
<evidence type="ECO:0000313" key="3">
    <source>
        <dbReference type="EMBL" id="GGJ00648.1"/>
    </source>
</evidence>
<dbReference type="Proteomes" id="UP000597989">
    <property type="component" value="Unassembled WGS sequence"/>
</dbReference>
<feature type="compositionally biased region" description="Acidic residues" evidence="1">
    <location>
        <begin position="75"/>
        <end position="84"/>
    </location>
</feature>
<keyword evidence="2" id="KW-0732">Signal</keyword>
<comment type="caution">
    <text evidence="3">The sequence shown here is derived from an EMBL/GenBank/DDBJ whole genome shotgun (WGS) entry which is preliminary data.</text>
</comment>
<feature type="chain" id="PRO_5038031571" evidence="2">
    <location>
        <begin position="29"/>
        <end position="103"/>
    </location>
</feature>
<sequence>MWMGRTKRIVLAAALAVVGLGGTGVAVAATSGEVPVAPTTQPAPPPQQWCVDDDLFDDDADDRFDDDWFDDRFDDCDDADDRFDSDDRFDADDHRDDVDDDDD</sequence>
<name>A0A917K5D4_9PSEU</name>
<dbReference type="EMBL" id="BMMT01000017">
    <property type="protein sequence ID" value="GGJ00648.1"/>
    <property type="molecule type" value="Genomic_DNA"/>
</dbReference>
<evidence type="ECO:0000313" key="4">
    <source>
        <dbReference type="Proteomes" id="UP000597989"/>
    </source>
</evidence>
<accession>A0A917K5D4</accession>
<organism evidence="3 4">
    <name type="scientific">Saccharopolyspora thermophila</name>
    <dbReference type="NCBI Taxonomy" id="89367"/>
    <lineage>
        <taxon>Bacteria</taxon>
        <taxon>Bacillati</taxon>
        <taxon>Actinomycetota</taxon>
        <taxon>Actinomycetes</taxon>
        <taxon>Pseudonocardiales</taxon>
        <taxon>Pseudonocardiaceae</taxon>
        <taxon>Saccharopolyspora</taxon>
    </lineage>
</organism>
<reference evidence="3 4" key="1">
    <citation type="journal article" date="2014" name="Int. J. Syst. Evol. Microbiol.">
        <title>Complete genome sequence of Corynebacterium casei LMG S-19264T (=DSM 44701T), isolated from a smear-ripened cheese.</title>
        <authorList>
            <consortium name="US DOE Joint Genome Institute (JGI-PGF)"/>
            <person name="Walter F."/>
            <person name="Albersmeier A."/>
            <person name="Kalinowski J."/>
            <person name="Ruckert C."/>
        </authorList>
    </citation>
    <scope>NUCLEOTIDE SEQUENCE [LARGE SCALE GENOMIC DNA]</scope>
    <source>
        <strain evidence="3 4">CGMCC 4.7206</strain>
    </source>
</reference>